<protein>
    <submittedName>
        <fullName evidence="2">Flavodoxin family protein</fullName>
    </submittedName>
</protein>
<evidence type="ECO:0000313" key="2">
    <source>
        <dbReference type="EMBL" id="MST68819.1"/>
    </source>
</evidence>
<dbReference type="AlphaFoldDB" id="A0A6A8M9A8"/>
<sequence length="130" mass="14040">MNCAVRYYSRSGNTKLVADAIAKAAGVKAVSTDSSEAQICEPVDVLFIGGALYAYGIDENLKNYIVGLDPEKIGKAVVFSTSWISKHAIDLIKSGLKEKGIPVEEESLYFRGKPGQKQLEEACAFAGKFM</sequence>
<evidence type="ECO:0000259" key="1">
    <source>
        <dbReference type="Pfam" id="PF12724"/>
    </source>
</evidence>
<feature type="domain" description="Flavodoxin" evidence="1">
    <location>
        <begin position="5"/>
        <end position="81"/>
    </location>
</feature>
<dbReference type="SUPFAM" id="SSF52218">
    <property type="entry name" value="Flavoproteins"/>
    <property type="match status" value="1"/>
</dbReference>
<dbReference type="InterPro" id="IPR029039">
    <property type="entry name" value="Flavoprotein-like_sf"/>
</dbReference>
<proteinExistence type="predicted"/>
<accession>A0A6A8M9A8</accession>
<comment type="caution">
    <text evidence="2">The sequence shown here is derived from an EMBL/GenBank/DDBJ whole genome shotgun (WGS) entry which is preliminary data.</text>
</comment>
<dbReference type="Gene3D" id="3.40.50.360">
    <property type="match status" value="1"/>
</dbReference>
<dbReference type="RefSeq" id="WP_154572288.1">
    <property type="nucleotide sequence ID" value="NZ_VUNB01000003.1"/>
</dbReference>
<reference evidence="2" key="1">
    <citation type="submission" date="2019-09" db="EMBL/GenBank/DDBJ databases">
        <title>In-depth cultivation of the pig gut microbiome towards novel bacterial diversity and tailored functional studies.</title>
        <authorList>
            <person name="Wylensek D."/>
            <person name="Hitch T.C.A."/>
            <person name="Clavel T."/>
        </authorList>
    </citation>
    <scope>NUCLEOTIDE SEQUENCE</scope>
    <source>
        <strain evidence="2">RF-744-FAT-WT-3</strain>
    </source>
</reference>
<dbReference type="Pfam" id="PF12724">
    <property type="entry name" value="Flavodoxin_5"/>
    <property type="match status" value="1"/>
</dbReference>
<gene>
    <name evidence="2" type="ORF">FYJ66_04335</name>
</gene>
<organism evidence="2">
    <name type="scientific">Baileyella intestinalis</name>
    <dbReference type="NCBI Taxonomy" id="2606709"/>
    <lineage>
        <taxon>Bacteria</taxon>
        <taxon>Bacillati</taxon>
        <taxon>Bacillota</taxon>
        <taxon>Clostridia</taxon>
        <taxon>Peptostreptococcales</taxon>
        <taxon>Anaerovoracaceae</taxon>
        <taxon>Baileyella</taxon>
    </lineage>
</organism>
<dbReference type="InterPro" id="IPR026816">
    <property type="entry name" value="Flavodoxin_dom"/>
</dbReference>
<dbReference type="EMBL" id="VUNB01000003">
    <property type="protein sequence ID" value="MST68819.1"/>
    <property type="molecule type" value="Genomic_DNA"/>
</dbReference>
<name>A0A6A8M9A8_9FIRM</name>